<dbReference type="EMBL" id="CADCVM010000542">
    <property type="protein sequence ID" value="CAA9538253.1"/>
    <property type="molecule type" value="Genomic_DNA"/>
</dbReference>
<feature type="region of interest" description="Disordered" evidence="1">
    <location>
        <begin position="15"/>
        <end position="137"/>
    </location>
</feature>
<feature type="compositionally biased region" description="Basic and acidic residues" evidence="1">
    <location>
        <begin position="123"/>
        <end position="137"/>
    </location>
</feature>
<keyword evidence="2" id="KW-0472">Membrane</keyword>
<feature type="compositionally biased region" description="Gly residues" evidence="1">
    <location>
        <begin position="74"/>
        <end position="83"/>
    </location>
</feature>
<evidence type="ECO:0000313" key="2">
    <source>
        <dbReference type="EMBL" id="CAA9538253.1"/>
    </source>
</evidence>
<feature type="non-terminal residue" evidence="2">
    <location>
        <position position="137"/>
    </location>
</feature>
<accession>A0A6J4U2C8</accession>
<gene>
    <name evidence="2" type="ORF">AVDCRST_MAG05-5097</name>
</gene>
<organism evidence="2">
    <name type="scientific">uncultured Rubrobacteraceae bacterium</name>
    <dbReference type="NCBI Taxonomy" id="349277"/>
    <lineage>
        <taxon>Bacteria</taxon>
        <taxon>Bacillati</taxon>
        <taxon>Actinomycetota</taxon>
        <taxon>Rubrobacteria</taxon>
        <taxon>Rubrobacterales</taxon>
        <taxon>Rubrobacteraceae</taxon>
        <taxon>environmental samples</taxon>
    </lineage>
</organism>
<name>A0A6J4U2C8_9ACTN</name>
<proteinExistence type="predicted"/>
<evidence type="ECO:0000256" key="1">
    <source>
        <dbReference type="SAM" id="MobiDB-lite"/>
    </source>
</evidence>
<dbReference type="AlphaFoldDB" id="A0A6J4U2C8"/>
<keyword evidence="2" id="KW-0812">Transmembrane</keyword>
<sequence>GGLYAGGRSCWRALDRPGGRADVAAEPTRGRYQRHRGRATNPEGRRCDLARGLRPRPRARRPRIRLDGRRPGRGGRAAAGGRGRWPPRRLRDAPGLGLHQRPRPLRLGAPLPPFRRRDRHLLRRGDAHRVPDRARLL</sequence>
<feature type="non-terminal residue" evidence="2">
    <location>
        <position position="1"/>
    </location>
</feature>
<feature type="compositionally biased region" description="Basic residues" evidence="1">
    <location>
        <begin position="53"/>
        <end position="63"/>
    </location>
</feature>
<protein>
    <submittedName>
        <fullName evidence="2">Probable transmembrane protein</fullName>
    </submittedName>
</protein>
<reference evidence="2" key="1">
    <citation type="submission" date="2020-02" db="EMBL/GenBank/DDBJ databases">
        <authorList>
            <person name="Meier V. D."/>
        </authorList>
    </citation>
    <scope>NUCLEOTIDE SEQUENCE</scope>
    <source>
        <strain evidence="2">AVDCRST_MAG05</strain>
    </source>
</reference>